<evidence type="ECO:0000313" key="2">
    <source>
        <dbReference type="EMBL" id="KAK4245084.1"/>
    </source>
</evidence>
<gene>
    <name evidence="2" type="ORF">C7999DRAFT_34545</name>
</gene>
<reference evidence="2" key="2">
    <citation type="submission" date="2023-05" db="EMBL/GenBank/DDBJ databases">
        <authorList>
            <consortium name="Lawrence Berkeley National Laboratory"/>
            <person name="Steindorff A."/>
            <person name="Hensen N."/>
            <person name="Bonometti L."/>
            <person name="Westerberg I."/>
            <person name="Brannstrom I.O."/>
            <person name="Guillou S."/>
            <person name="Cros-Aarteil S."/>
            <person name="Calhoun S."/>
            <person name="Haridas S."/>
            <person name="Kuo A."/>
            <person name="Mondo S."/>
            <person name="Pangilinan J."/>
            <person name="Riley R."/>
            <person name="Labutti K."/>
            <person name="Andreopoulos B."/>
            <person name="Lipzen A."/>
            <person name="Chen C."/>
            <person name="Yanf M."/>
            <person name="Daum C."/>
            <person name="Ng V."/>
            <person name="Clum A."/>
            <person name="Ohm R."/>
            <person name="Martin F."/>
            <person name="Silar P."/>
            <person name="Natvig D."/>
            <person name="Lalanne C."/>
            <person name="Gautier V."/>
            <person name="Ament-Velasquez S.L."/>
            <person name="Kruys A."/>
            <person name="Hutchinson M.I."/>
            <person name="Powell A.J."/>
            <person name="Barry K."/>
            <person name="Miller A.N."/>
            <person name="Grigoriev I.V."/>
            <person name="Debuchy R."/>
            <person name="Gladieux P."/>
            <person name="Thoren M.H."/>
            <person name="Johannesson H."/>
        </authorList>
    </citation>
    <scope>NUCLEOTIDE SEQUENCE</scope>
    <source>
        <strain evidence="2">CBS 359.72</strain>
    </source>
</reference>
<dbReference type="AlphaFoldDB" id="A0AAN7CN11"/>
<evidence type="ECO:0000256" key="1">
    <source>
        <dbReference type="SAM" id="MobiDB-lite"/>
    </source>
</evidence>
<name>A0AAN7CN11_9PEZI</name>
<accession>A0AAN7CN11</accession>
<reference evidence="2" key="1">
    <citation type="journal article" date="2023" name="Mol. Phylogenet. Evol.">
        <title>Genome-scale phylogeny and comparative genomics of the fungal order Sordariales.</title>
        <authorList>
            <person name="Hensen N."/>
            <person name="Bonometti L."/>
            <person name="Westerberg I."/>
            <person name="Brannstrom I.O."/>
            <person name="Guillou S."/>
            <person name="Cros-Aarteil S."/>
            <person name="Calhoun S."/>
            <person name="Haridas S."/>
            <person name="Kuo A."/>
            <person name="Mondo S."/>
            <person name="Pangilinan J."/>
            <person name="Riley R."/>
            <person name="LaButti K."/>
            <person name="Andreopoulos B."/>
            <person name="Lipzen A."/>
            <person name="Chen C."/>
            <person name="Yan M."/>
            <person name="Daum C."/>
            <person name="Ng V."/>
            <person name="Clum A."/>
            <person name="Steindorff A."/>
            <person name="Ohm R.A."/>
            <person name="Martin F."/>
            <person name="Silar P."/>
            <person name="Natvig D.O."/>
            <person name="Lalanne C."/>
            <person name="Gautier V."/>
            <person name="Ament-Velasquez S.L."/>
            <person name="Kruys A."/>
            <person name="Hutchinson M.I."/>
            <person name="Powell A.J."/>
            <person name="Barry K."/>
            <person name="Miller A.N."/>
            <person name="Grigoriev I.V."/>
            <person name="Debuchy R."/>
            <person name="Gladieux P."/>
            <person name="Hiltunen Thoren M."/>
            <person name="Johannesson H."/>
        </authorList>
    </citation>
    <scope>NUCLEOTIDE SEQUENCE</scope>
    <source>
        <strain evidence="2">CBS 359.72</strain>
    </source>
</reference>
<dbReference type="EMBL" id="MU857712">
    <property type="protein sequence ID" value="KAK4245084.1"/>
    <property type="molecule type" value="Genomic_DNA"/>
</dbReference>
<feature type="region of interest" description="Disordered" evidence="1">
    <location>
        <begin position="83"/>
        <end position="112"/>
    </location>
</feature>
<feature type="compositionally biased region" description="Basic residues" evidence="1">
    <location>
        <begin position="102"/>
        <end position="112"/>
    </location>
</feature>
<organism evidence="2 3">
    <name type="scientific">Corynascus novoguineensis</name>
    <dbReference type="NCBI Taxonomy" id="1126955"/>
    <lineage>
        <taxon>Eukaryota</taxon>
        <taxon>Fungi</taxon>
        <taxon>Dikarya</taxon>
        <taxon>Ascomycota</taxon>
        <taxon>Pezizomycotina</taxon>
        <taxon>Sordariomycetes</taxon>
        <taxon>Sordariomycetidae</taxon>
        <taxon>Sordariales</taxon>
        <taxon>Chaetomiaceae</taxon>
        <taxon>Corynascus</taxon>
    </lineage>
</organism>
<protein>
    <submittedName>
        <fullName evidence="2">Uncharacterized protein</fullName>
    </submittedName>
</protein>
<evidence type="ECO:0000313" key="3">
    <source>
        <dbReference type="Proteomes" id="UP001303647"/>
    </source>
</evidence>
<keyword evidence="3" id="KW-1185">Reference proteome</keyword>
<sequence>MCRLVVFKGTCPHCSKNFTWEELNQELSCLEAKNNGAFGMCNAGASVDEKDHDQECDACAAELYADEGYDGGMDDEIEVLEVASAGWDGNKKQTSDEDQGGGKHKNKKQRVS</sequence>
<dbReference type="Proteomes" id="UP001303647">
    <property type="component" value="Unassembled WGS sequence"/>
</dbReference>
<comment type="caution">
    <text evidence="2">The sequence shown here is derived from an EMBL/GenBank/DDBJ whole genome shotgun (WGS) entry which is preliminary data.</text>
</comment>
<proteinExistence type="predicted"/>